<feature type="compositionally biased region" description="Low complexity" evidence="2">
    <location>
        <begin position="616"/>
        <end position="627"/>
    </location>
</feature>
<evidence type="ECO:0008006" key="5">
    <source>
        <dbReference type="Google" id="ProtNLM"/>
    </source>
</evidence>
<keyword evidence="4" id="KW-1185">Reference proteome</keyword>
<reference evidence="3 4" key="1">
    <citation type="submission" date="2024-02" db="EMBL/GenBank/DDBJ databases">
        <title>De novo assembly and annotation of 12 fungi associated with fruit tree decline syndrome in Ontario, Canada.</title>
        <authorList>
            <person name="Sulman M."/>
            <person name="Ellouze W."/>
            <person name="Ilyukhin E."/>
        </authorList>
    </citation>
    <scope>NUCLEOTIDE SEQUENCE [LARGE SCALE GENOMIC DNA]</scope>
    <source>
        <strain evidence="3 4">M1-105</strain>
    </source>
</reference>
<dbReference type="EMBL" id="JAJVDC020000032">
    <property type="protein sequence ID" value="KAL1632236.1"/>
    <property type="molecule type" value="Genomic_DNA"/>
</dbReference>
<feature type="compositionally biased region" description="Basic and acidic residues" evidence="2">
    <location>
        <begin position="660"/>
        <end position="675"/>
    </location>
</feature>
<evidence type="ECO:0000256" key="1">
    <source>
        <dbReference type="SAM" id="Coils"/>
    </source>
</evidence>
<protein>
    <recommendedName>
        <fullName evidence="5">RING-type E3 ubiquitin transferase</fullName>
    </recommendedName>
</protein>
<name>A0ABR3SZP9_9PEZI</name>
<feature type="compositionally biased region" description="Polar residues" evidence="2">
    <location>
        <begin position="357"/>
        <end position="374"/>
    </location>
</feature>
<feature type="compositionally biased region" description="Polar residues" evidence="2">
    <location>
        <begin position="550"/>
        <end position="564"/>
    </location>
</feature>
<organism evidence="3 4">
    <name type="scientific">Neofusicoccum ribis</name>
    <dbReference type="NCBI Taxonomy" id="45134"/>
    <lineage>
        <taxon>Eukaryota</taxon>
        <taxon>Fungi</taxon>
        <taxon>Dikarya</taxon>
        <taxon>Ascomycota</taxon>
        <taxon>Pezizomycotina</taxon>
        <taxon>Dothideomycetes</taxon>
        <taxon>Dothideomycetes incertae sedis</taxon>
        <taxon>Botryosphaeriales</taxon>
        <taxon>Botryosphaeriaceae</taxon>
        <taxon>Neofusicoccum</taxon>
    </lineage>
</organism>
<sequence>MADDGRSGAGIALLGAPDKYIGEKQVPSGSRGQPAMLVEITQDVVDGMLTSVRNGRPPVVIFGQNPILKYGETKIVLDASKERFRNELYATADPSSPEDTSDAELHFKGSVDHRLALQQADQAMSGADAALQTLKSNMEAIRKEKTAAKSAPQIIDQNEVLRLTSASNRVSMDIDPHRLNELDRQKRYLGKKGTASQGNVLGRRMLAQNSSNASSPSLSAASPKPTAPTSAPSSMSLIQKAIRVPLMHFLAIKSVKVQDIVRKLRAPKEDIMAMLGKVGKELGGGEWKLADKSYKELDVFNFAYPSDEIRQQAIDNAIRALDRQRLDPQDKVWQKFLPEEERGKGKVVSKLSLGAPATTQKSATPTMKPTQRLKSLTKKVAEPKKKEPRKKKVEEDSFGIAARNKIVKPPTDESNAAVSQKKPLKRTTGEEKDAPERRKLGRTDEIKERPAQVRVIKRPIDDEKESQVQKKRLKQSVQEDTESASSNGKRKVLKTSNASSKDASAQDLQKTGRVAKGEAARQSAMVAPPKHSRETVKQDLKAGTRPATKKPQQVTGTSKSTGLTEGSMGGFKRVLQPERKVTEQKAAGSTGKTTQPKITEKPFTSIKKVSDHRSKTSPSTGSPAAASDVEKQRIPKKSLVSSTSASANTPGNSDRTLKRKANDIDNDIHKHDVTSKQRRTAHSTPVANGTTATPPSTEKTSTKRKAQDLDTNTKPPAAKKLATSYKAPNTTQTPTPSYSGASSISSTTSSHSQHANAAPAHHHDSPQSLHDYSSASPDYLNLPLNVRRAIELSAQFKVYYAKYHTLYTTLAARKTPPEEKERIELCRQETILNGMKKQIQSYMDHPDG</sequence>
<comment type="caution">
    <text evidence="3">The sequence shown here is derived from an EMBL/GenBank/DDBJ whole genome shotgun (WGS) entry which is preliminary data.</text>
</comment>
<feature type="coiled-coil region" evidence="1">
    <location>
        <begin position="117"/>
        <end position="151"/>
    </location>
</feature>
<dbReference type="Proteomes" id="UP001521116">
    <property type="component" value="Unassembled WGS sequence"/>
</dbReference>
<gene>
    <name evidence="3" type="ORF">SLS56_003816</name>
</gene>
<evidence type="ECO:0000313" key="3">
    <source>
        <dbReference type="EMBL" id="KAL1632236.1"/>
    </source>
</evidence>
<feature type="compositionally biased region" description="Polar residues" evidence="2">
    <location>
        <begin position="639"/>
        <end position="654"/>
    </location>
</feature>
<feature type="region of interest" description="Disordered" evidence="2">
    <location>
        <begin position="208"/>
        <end position="232"/>
    </location>
</feature>
<evidence type="ECO:0000313" key="4">
    <source>
        <dbReference type="Proteomes" id="UP001521116"/>
    </source>
</evidence>
<feature type="compositionally biased region" description="Basic and acidic residues" evidence="2">
    <location>
        <begin position="427"/>
        <end position="451"/>
    </location>
</feature>
<feature type="compositionally biased region" description="Polar residues" evidence="2">
    <location>
        <begin position="682"/>
        <end position="699"/>
    </location>
</feature>
<feature type="region of interest" description="Disordered" evidence="2">
    <location>
        <begin position="183"/>
        <end position="202"/>
    </location>
</feature>
<keyword evidence="1" id="KW-0175">Coiled coil</keyword>
<accession>A0ABR3SZP9</accession>
<feature type="compositionally biased region" description="Polar residues" evidence="2">
    <location>
        <begin position="494"/>
        <end position="509"/>
    </location>
</feature>
<evidence type="ECO:0000256" key="2">
    <source>
        <dbReference type="SAM" id="MobiDB-lite"/>
    </source>
</evidence>
<feature type="compositionally biased region" description="Basic and acidic residues" evidence="2">
    <location>
        <begin position="531"/>
        <end position="542"/>
    </location>
</feature>
<feature type="compositionally biased region" description="Low complexity" evidence="2">
    <location>
        <begin position="735"/>
        <end position="752"/>
    </location>
</feature>
<feature type="region of interest" description="Disordered" evidence="2">
    <location>
        <begin position="345"/>
        <end position="772"/>
    </location>
</feature>
<feature type="compositionally biased region" description="Basic and acidic residues" evidence="2">
    <location>
        <begin position="458"/>
        <end position="468"/>
    </location>
</feature>
<feature type="compositionally biased region" description="Low complexity" evidence="2">
    <location>
        <begin position="210"/>
        <end position="232"/>
    </location>
</feature>
<feature type="compositionally biased region" description="Polar residues" evidence="2">
    <location>
        <begin position="475"/>
        <end position="487"/>
    </location>
</feature>
<proteinExistence type="predicted"/>